<dbReference type="AlphaFoldDB" id="M9R3S0"/>
<dbReference type="HOGENOM" id="CLU_134926_2_0_5"/>
<dbReference type="InterPro" id="IPR023352">
    <property type="entry name" value="MAPEG-like_dom_sf"/>
</dbReference>
<dbReference type="EMBL" id="CP003740">
    <property type="protein sequence ID" value="AGI66872.1"/>
    <property type="molecule type" value="Genomic_DNA"/>
</dbReference>
<dbReference type="eggNOG" id="COG3788">
    <property type="taxonomic scope" value="Bacteria"/>
</dbReference>
<evidence type="ECO:0000256" key="5">
    <source>
        <dbReference type="SAM" id="Phobius"/>
    </source>
</evidence>
<evidence type="ECO:0000256" key="3">
    <source>
        <dbReference type="ARBA" id="ARBA00022989"/>
    </source>
</evidence>
<evidence type="ECO:0000313" key="7">
    <source>
        <dbReference type="Proteomes" id="UP000005307"/>
    </source>
</evidence>
<feature type="transmembrane region" description="Helical" evidence="5">
    <location>
        <begin position="7"/>
        <end position="24"/>
    </location>
</feature>
<dbReference type="Pfam" id="PF01124">
    <property type="entry name" value="MAPEG"/>
    <property type="match status" value="1"/>
</dbReference>
<comment type="subcellular location">
    <subcellularLocation>
        <location evidence="1">Membrane</location>
    </subcellularLocation>
</comment>
<evidence type="ECO:0000256" key="2">
    <source>
        <dbReference type="ARBA" id="ARBA00022692"/>
    </source>
</evidence>
<evidence type="ECO:0008006" key="8">
    <source>
        <dbReference type="Google" id="ProtNLM"/>
    </source>
</evidence>
<protein>
    <recommendedName>
        <fullName evidence="8">MAPEG family protein</fullName>
    </recommendedName>
</protein>
<dbReference type="STRING" id="391626.OAN307_c11710"/>
<dbReference type="SUPFAM" id="SSF161084">
    <property type="entry name" value="MAPEG domain-like"/>
    <property type="match status" value="1"/>
</dbReference>
<sequence length="85" mass="9034">MRAQANCAQYAPFGLLLMVLVEFQTPAPNALHVVGMLLVLGRAAHGYGFSASPPKMNLRVGGMMLTLASFLVSIFCLVSFAFASV</sequence>
<dbReference type="KEGG" id="oat:OAN307_c11710"/>
<dbReference type="InterPro" id="IPR001129">
    <property type="entry name" value="Membr-assoc_MAPEG"/>
</dbReference>
<feature type="transmembrane region" description="Helical" evidence="5">
    <location>
        <begin position="62"/>
        <end position="83"/>
    </location>
</feature>
<keyword evidence="3 5" id="KW-1133">Transmembrane helix</keyword>
<organism evidence="6 7">
    <name type="scientific">Octadecabacter antarcticus 307</name>
    <dbReference type="NCBI Taxonomy" id="391626"/>
    <lineage>
        <taxon>Bacteria</taxon>
        <taxon>Pseudomonadati</taxon>
        <taxon>Pseudomonadota</taxon>
        <taxon>Alphaproteobacteria</taxon>
        <taxon>Rhodobacterales</taxon>
        <taxon>Roseobacteraceae</taxon>
        <taxon>Octadecabacter</taxon>
    </lineage>
</organism>
<name>M9R3S0_9RHOB</name>
<dbReference type="Proteomes" id="UP000005307">
    <property type="component" value="Chromosome"/>
</dbReference>
<accession>M9R3S0</accession>
<evidence type="ECO:0000256" key="4">
    <source>
        <dbReference type="ARBA" id="ARBA00023136"/>
    </source>
</evidence>
<proteinExistence type="predicted"/>
<evidence type="ECO:0000313" key="6">
    <source>
        <dbReference type="EMBL" id="AGI66872.1"/>
    </source>
</evidence>
<keyword evidence="7" id="KW-1185">Reference proteome</keyword>
<dbReference type="GO" id="GO:0016020">
    <property type="term" value="C:membrane"/>
    <property type="evidence" value="ECO:0007669"/>
    <property type="project" value="UniProtKB-SubCell"/>
</dbReference>
<keyword evidence="2 5" id="KW-0812">Transmembrane</keyword>
<gene>
    <name evidence="6" type="ORF">OAN307_c11710</name>
</gene>
<reference evidence="6 7" key="1">
    <citation type="journal article" date="2013" name="PLoS ONE">
        <title>Poles Apart: Arctic and Antarctic Octadecabacter strains Share High Genome Plasticity and a New Type of Xanthorhodopsin.</title>
        <authorList>
            <person name="Vollmers J."/>
            <person name="Voget S."/>
            <person name="Dietrich S."/>
            <person name="Gollnow K."/>
            <person name="Smits M."/>
            <person name="Meyer K."/>
            <person name="Brinkhoff T."/>
            <person name="Simon M."/>
            <person name="Daniel R."/>
        </authorList>
    </citation>
    <scope>NUCLEOTIDE SEQUENCE [LARGE SCALE GENOMIC DNA]</scope>
    <source>
        <strain evidence="6 7">307</strain>
    </source>
</reference>
<keyword evidence="4 5" id="KW-0472">Membrane</keyword>
<evidence type="ECO:0000256" key="1">
    <source>
        <dbReference type="ARBA" id="ARBA00004370"/>
    </source>
</evidence>
<dbReference type="Gene3D" id="1.20.120.550">
    <property type="entry name" value="Membrane associated eicosanoid/glutathione metabolism-like domain"/>
    <property type="match status" value="1"/>
</dbReference>